<accession>A0ACB8HJ36</accession>
<dbReference type="EMBL" id="CM038913">
    <property type="protein sequence ID" value="KAH9556229.1"/>
    <property type="molecule type" value="Genomic_DNA"/>
</dbReference>
<protein>
    <submittedName>
        <fullName evidence="1">Uncharacterized protein</fullName>
    </submittedName>
</protein>
<keyword evidence="2" id="KW-1185">Reference proteome</keyword>
<organism evidence="1 2">
    <name type="scientific">Sphagnum magellanicum</name>
    <dbReference type="NCBI Taxonomy" id="128215"/>
    <lineage>
        <taxon>Eukaryota</taxon>
        <taxon>Viridiplantae</taxon>
        <taxon>Streptophyta</taxon>
        <taxon>Embryophyta</taxon>
        <taxon>Bryophyta</taxon>
        <taxon>Sphagnophytina</taxon>
        <taxon>Sphagnopsida</taxon>
        <taxon>Sphagnales</taxon>
        <taxon>Sphagnaceae</taxon>
        <taxon>Sphagnum</taxon>
    </lineage>
</organism>
<sequence length="330" mass="36998">MEFFYIPCVEELPVQKVNGAVAAAAAAAAAAHTNLVATNNQLTTDHNVMQNGNFFDLGCVLEENGNLDHVCQACLWLRKTVDDDEDAHNFPRENINCDSHCAVPGGNCHSSNVKKPSVCRTAVEMWEDSEGVLNEGTLGENVEAKHSPHLDLNGCRGEERIETSRDIDFLEQRINSEHTTSEQAACGGTFEKPQPVDRLQQKKMRIRGDIEDKSSVRRPMDPLALQELQDRHTQQQPDLLQCRFELKQQRLEAEKQLTQKKLQLKQQEAQDNERSSVDHGAVLEALERALKATEAAFLEMADRLLHENPELMVMGSCVLVMLMKDEDDIS</sequence>
<proteinExistence type="predicted"/>
<evidence type="ECO:0000313" key="2">
    <source>
        <dbReference type="Proteomes" id="UP000828922"/>
    </source>
</evidence>
<comment type="caution">
    <text evidence="1">The sequence shown here is derived from an EMBL/GenBank/DDBJ whole genome shotgun (WGS) entry which is preliminary data.</text>
</comment>
<dbReference type="Proteomes" id="UP000828922">
    <property type="component" value="Linkage Group LG07"/>
</dbReference>
<name>A0ACB8HJ36_9BRYO</name>
<reference evidence="2" key="1">
    <citation type="journal article" date="2022" name="New Phytol.">
        <title>Phylogenomic structure and speciation in an emerging model: the Sphagnum magellanicum complex (Bryophyta).</title>
        <authorList>
            <person name="Shaw A.J."/>
            <person name="Piatkowski B."/>
            <person name="Duffy A.M."/>
            <person name="Aguero B."/>
            <person name="Imwattana K."/>
            <person name="Nieto-Lugilde M."/>
            <person name="Healey A."/>
            <person name="Weston D.J."/>
            <person name="Patel M.N."/>
            <person name="Schmutz J."/>
            <person name="Grimwood J."/>
            <person name="Yavitt J.B."/>
            <person name="Hassel K."/>
            <person name="Stenoien H.K."/>
            <person name="Flatberg K.I."/>
            <person name="Bickford C.P."/>
            <person name="Hicks K.A."/>
        </authorList>
    </citation>
    <scope>NUCLEOTIDE SEQUENCE [LARGE SCALE GENOMIC DNA]</scope>
</reference>
<gene>
    <name evidence="1" type="ORF">CY35_07G015600</name>
</gene>
<evidence type="ECO:0000313" key="1">
    <source>
        <dbReference type="EMBL" id="KAH9556229.1"/>
    </source>
</evidence>